<evidence type="ECO:0000313" key="1">
    <source>
        <dbReference type="EMBL" id="KAI9912623.1"/>
    </source>
</evidence>
<comment type="caution">
    <text evidence="1">The sequence shown here is derived from an EMBL/GenBank/DDBJ whole genome shotgun (WGS) entry which is preliminary data.</text>
</comment>
<evidence type="ECO:0000313" key="2">
    <source>
        <dbReference type="Proteomes" id="UP001163321"/>
    </source>
</evidence>
<sequence>MTKEAEYHQEIASESKKCKTESSKTLLKQPIHSKYMSLPAFFTFSQYFFDPFSRVSGFNRGAFQNNVLDSPIQSDETLFVAFAGRILDLVLSRSSLAARSFSTSSSCTPAALSKLFFYYVFLILLNLFLVFTNLDVFAFLIVVILIVAATILTPPSPQTSVLLIMSIIVMMLVKGTTRVSVNVAILFSSYSRHSAVAMLKKKKLRLAATSYTEDTMLCDDEGYQQ</sequence>
<accession>A0ACC0W1H0</accession>
<proteinExistence type="predicted"/>
<dbReference type="Proteomes" id="UP001163321">
    <property type="component" value="Chromosome 4"/>
</dbReference>
<organism evidence="1 2">
    <name type="scientific">Peronosclerospora sorghi</name>
    <dbReference type="NCBI Taxonomy" id="230839"/>
    <lineage>
        <taxon>Eukaryota</taxon>
        <taxon>Sar</taxon>
        <taxon>Stramenopiles</taxon>
        <taxon>Oomycota</taxon>
        <taxon>Peronosporomycetes</taxon>
        <taxon>Peronosporales</taxon>
        <taxon>Peronosporaceae</taxon>
        <taxon>Peronosclerospora</taxon>
    </lineage>
</organism>
<keyword evidence="2" id="KW-1185">Reference proteome</keyword>
<protein>
    <submittedName>
        <fullName evidence="1">Uncharacterized protein</fullName>
    </submittedName>
</protein>
<reference evidence="1 2" key="1">
    <citation type="journal article" date="2022" name="bioRxiv">
        <title>The genome of the oomycete Peronosclerospora sorghi, a cosmopolitan pathogen of maize and sorghum, is inflated with dispersed pseudogenes.</title>
        <authorList>
            <person name="Fletcher K."/>
            <person name="Martin F."/>
            <person name="Isakeit T."/>
            <person name="Cavanaugh K."/>
            <person name="Magill C."/>
            <person name="Michelmore R."/>
        </authorList>
    </citation>
    <scope>NUCLEOTIDE SEQUENCE [LARGE SCALE GENOMIC DNA]</scope>
    <source>
        <strain evidence="1">P6</strain>
    </source>
</reference>
<name>A0ACC0W1H0_9STRA</name>
<gene>
    <name evidence="1" type="ORF">PsorP6_006068</name>
</gene>
<dbReference type="EMBL" id="CM047583">
    <property type="protein sequence ID" value="KAI9912623.1"/>
    <property type="molecule type" value="Genomic_DNA"/>
</dbReference>